<reference evidence="1 2" key="1">
    <citation type="submission" date="2021-05" db="EMBL/GenBank/DDBJ databases">
        <title>Molecular characterization for Shewanella algae harboring chromosomal blaOXA-55-like strains isolated from clinical and environment sample.</title>
        <authorList>
            <person name="Ohama Y."/>
            <person name="Aoki K."/>
            <person name="Harada S."/>
            <person name="Moriya K."/>
            <person name="Ishii Y."/>
            <person name="Tateda K."/>
        </authorList>
    </citation>
    <scope>NUCLEOTIDE SEQUENCE [LARGE SCALE GENOMIC DNA]</scope>
    <source>
        <strain evidence="1 2">LMG 23746</strain>
    </source>
</reference>
<protein>
    <submittedName>
        <fullName evidence="1">Uncharacterized protein</fullName>
    </submittedName>
</protein>
<organism evidence="1 2">
    <name type="scientific">Shewanella algidipiscicola</name>
    <dbReference type="NCBI Taxonomy" id="614070"/>
    <lineage>
        <taxon>Bacteria</taxon>
        <taxon>Pseudomonadati</taxon>
        <taxon>Pseudomonadota</taxon>
        <taxon>Gammaproteobacteria</taxon>
        <taxon>Alteromonadales</taxon>
        <taxon>Shewanellaceae</taxon>
        <taxon>Shewanella</taxon>
    </lineage>
</organism>
<name>A0ABQ4NTZ9_9GAMM</name>
<gene>
    <name evidence="1" type="ORF">TUM4630_36290</name>
</gene>
<evidence type="ECO:0000313" key="1">
    <source>
        <dbReference type="EMBL" id="GIU03129.1"/>
    </source>
</evidence>
<dbReference type="RefSeq" id="WP_110457968.1">
    <property type="nucleotide sequence ID" value="NZ_BPFB01000106.1"/>
</dbReference>
<accession>A0ABQ4NTZ9</accession>
<dbReference type="EMBL" id="BPFB01000106">
    <property type="protein sequence ID" value="GIU03129.1"/>
    <property type="molecule type" value="Genomic_DNA"/>
</dbReference>
<dbReference type="Proteomes" id="UP000761574">
    <property type="component" value="Unassembled WGS sequence"/>
</dbReference>
<proteinExistence type="predicted"/>
<sequence>MTDNFDLQDAISALDEYGYEKKQTSGLENARNANQMETYLKSLNYNLRRLTTLQTVVNKLVDEEEYKQAQTENIQTYKSKIINLSRQYDLSFDDVIEIMRQQKS</sequence>
<keyword evidence="2" id="KW-1185">Reference proteome</keyword>
<comment type="caution">
    <text evidence="1">The sequence shown here is derived from an EMBL/GenBank/DDBJ whole genome shotgun (WGS) entry which is preliminary data.</text>
</comment>
<evidence type="ECO:0000313" key="2">
    <source>
        <dbReference type="Proteomes" id="UP000761574"/>
    </source>
</evidence>